<evidence type="ECO:0000256" key="5">
    <source>
        <dbReference type="ARBA" id="ARBA00023136"/>
    </source>
</evidence>
<dbReference type="PROSITE" id="PS50267">
    <property type="entry name" value="NA_NEUROTRAN_SYMP_3"/>
    <property type="match status" value="1"/>
</dbReference>
<protein>
    <recommendedName>
        <fullName evidence="6">Transporter</fullName>
    </recommendedName>
</protein>
<keyword evidence="4 7" id="KW-1133">Transmembrane helix</keyword>
<dbReference type="GeneID" id="77470832"/>
<reference evidence="9" key="1">
    <citation type="submission" date="2018-03" db="EMBL/GenBank/DDBJ databases">
        <title>Lachnoclostridium SNUG30370 gen.nov., sp.nov., isolated from human faeces.</title>
        <authorList>
            <person name="Seo B."/>
            <person name="Jeon K."/>
            <person name="Ko G."/>
        </authorList>
    </citation>
    <scope>NUCLEOTIDE SEQUENCE [LARGE SCALE GENOMIC DNA]</scope>
    <source>
        <strain evidence="9">SNUG30370</strain>
    </source>
</reference>
<feature type="transmembrane region" description="Helical" evidence="7">
    <location>
        <begin position="208"/>
        <end position="232"/>
    </location>
</feature>
<proteinExistence type="inferred from homology"/>
<dbReference type="EMBL" id="PYLP01000007">
    <property type="protein sequence ID" value="PST40351.1"/>
    <property type="molecule type" value="Genomic_DNA"/>
</dbReference>
<feature type="transmembrane region" description="Helical" evidence="7">
    <location>
        <begin position="12"/>
        <end position="32"/>
    </location>
</feature>
<feature type="transmembrane region" description="Helical" evidence="7">
    <location>
        <begin position="131"/>
        <end position="158"/>
    </location>
</feature>
<dbReference type="InterPro" id="IPR047218">
    <property type="entry name" value="YocR/YhdH-like"/>
</dbReference>
<dbReference type="InterPro" id="IPR000175">
    <property type="entry name" value="Na/ntran_symport"/>
</dbReference>
<evidence type="ECO:0000313" key="8">
    <source>
        <dbReference type="EMBL" id="PST40351.1"/>
    </source>
</evidence>
<feature type="transmembrane region" description="Helical" evidence="7">
    <location>
        <begin position="170"/>
        <end position="188"/>
    </location>
</feature>
<dbReference type="GO" id="GO:0015293">
    <property type="term" value="F:symporter activity"/>
    <property type="evidence" value="ECO:0007669"/>
    <property type="project" value="UniProtKB-KW"/>
</dbReference>
<feature type="transmembrane region" description="Helical" evidence="7">
    <location>
        <begin position="343"/>
        <end position="366"/>
    </location>
</feature>
<dbReference type="SUPFAM" id="SSF161070">
    <property type="entry name" value="SNF-like"/>
    <property type="match status" value="1"/>
</dbReference>
<evidence type="ECO:0000256" key="3">
    <source>
        <dbReference type="ARBA" id="ARBA00022692"/>
    </source>
</evidence>
<sequence>METNKKSSFSGRLGYVMAVAGSAVGLGNIWRFPYLAAKYGGGTFLLTYIILALTVGFALLVSETALGRKTGNNPIKAYKMLGAKKLKIGGWLNSIIPVLIVPYYCVVGGWVCKYLFEYLRGSSHLLTQDTYFSSFISSSLSPAFWLIVFAVLTFIVVIKGVEKGIEKVSKVLMPILVAMAIFISVYGLMTPGAIEGLKYYIIPDFSNFSIMTVIAAVGQMFYSLSIGMGILFTYGSYMKKEVDMEKAISQVEIMDTLIAFLAGLMIIPAVFAFSGKESLNAGASLMFITMPKVFDSLQLGGFIGLVFFLLVLFAALTSAISLMECSVATLMEQLHISRKKASFVMIGEMLLLGIPISLGYGVLGWIQPLGMTLLDFFDFVTNSCMMPVAALSTVLLIIFVTKISTVSDEVKISSVFKREKIYNFVMKYICVPTLIVILLSYILSTFGIITL</sequence>
<comment type="caution">
    <text evidence="8">The sequence shown here is derived from an EMBL/GenBank/DDBJ whole genome shotgun (WGS) entry which is preliminary data.</text>
</comment>
<keyword evidence="9" id="KW-1185">Reference proteome</keyword>
<dbReference type="GO" id="GO:0016020">
    <property type="term" value="C:membrane"/>
    <property type="evidence" value="ECO:0007669"/>
    <property type="project" value="UniProtKB-SubCell"/>
</dbReference>
<evidence type="ECO:0000256" key="6">
    <source>
        <dbReference type="RuleBase" id="RU003732"/>
    </source>
</evidence>
<feature type="transmembrane region" description="Helical" evidence="7">
    <location>
        <begin position="386"/>
        <end position="404"/>
    </location>
</feature>
<dbReference type="NCBIfam" id="NF037979">
    <property type="entry name" value="Na_transp"/>
    <property type="match status" value="1"/>
</dbReference>
<dbReference type="Proteomes" id="UP000241201">
    <property type="component" value="Unassembled WGS sequence"/>
</dbReference>
<keyword evidence="3 6" id="KW-0812">Transmembrane</keyword>
<evidence type="ECO:0000256" key="2">
    <source>
        <dbReference type="ARBA" id="ARBA00022448"/>
    </source>
</evidence>
<feature type="transmembrane region" description="Helical" evidence="7">
    <location>
        <begin position="425"/>
        <end position="449"/>
    </location>
</feature>
<gene>
    <name evidence="8" type="ORF">C7U55_06995</name>
</gene>
<evidence type="ECO:0000256" key="7">
    <source>
        <dbReference type="SAM" id="Phobius"/>
    </source>
</evidence>
<feature type="transmembrane region" description="Helical" evidence="7">
    <location>
        <begin position="253"/>
        <end position="273"/>
    </location>
</feature>
<evidence type="ECO:0000256" key="4">
    <source>
        <dbReference type="ARBA" id="ARBA00022989"/>
    </source>
</evidence>
<dbReference type="Pfam" id="PF00209">
    <property type="entry name" value="SNF"/>
    <property type="match status" value="2"/>
</dbReference>
<dbReference type="PRINTS" id="PR00176">
    <property type="entry name" value="NANEUSMPORT"/>
</dbReference>
<dbReference type="PROSITE" id="PS00610">
    <property type="entry name" value="NA_NEUROTRAN_SYMP_1"/>
    <property type="match status" value="1"/>
</dbReference>
<keyword evidence="2 6" id="KW-0813">Transport</keyword>
<evidence type="ECO:0000313" key="9">
    <source>
        <dbReference type="Proteomes" id="UP000241201"/>
    </source>
</evidence>
<keyword evidence="5 7" id="KW-0472">Membrane</keyword>
<feature type="transmembrane region" description="Helical" evidence="7">
    <location>
        <begin position="88"/>
        <end position="111"/>
    </location>
</feature>
<dbReference type="InterPro" id="IPR037272">
    <property type="entry name" value="SNS_sf"/>
</dbReference>
<dbReference type="RefSeq" id="WP_106987956.1">
    <property type="nucleotide sequence ID" value="NZ_PYLP01000007.1"/>
</dbReference>
<dbReference type="AlphaFoldDB" id="A0A2T3FYL8"/>
<comment type="similarity">
    <text evidence="6">Belongs to the sodium:neurotransmitter symporter (SNF) (TC 2.A.22) family.</text>
</comment>
<name>A0A2T3FYL8_9FIRM</name>
<feature type="transmembrane region" description="Helical" evidence="7">
    <location>
        <begin position="299"/>
        <end position="322"/>
    </location>
</feature>
<dbReference type="CDD" id="cd10336">
    <property type="entry name" value="SLC6sbd_Tyt1-Like"/>
    <property type="match status" value="1"/>
</dbReference>
<accession>A0A2T3FYL8</accession>
<dbReference type="PANTHER" id="PTHR42948:SF1">
    <property type="entry name" value="TRANSPORTER"/>
    <property type="match status" value="1"/>
</dbReference>
<dbReference type="PANTHER" id="PTHR42948">
    <property type="entry name" value="TRANSPORTER"/>
    <property type="match status" value="1"/>
</dbReference>
<keyword evidence="6" id="KW-0769">Symport</keyword>
<feature type="transmembrane region" description="Helical" evidence="7">
    <location>
        <begin position="44"/>
        <end position="67"/>
    </location>
</feature>
<evidence type="ECO:0000256" key="1">
    <source>
        <dbReference type="ARBA" id="ARBA00004141"/>
    </source>
</evidence>
<comment type="subcellular location">
    <subcellularLocation>
        <location evidence="1">Membrane</location>
        <topology evidence="1">Multi-pass membrane protein</topology>
    </subcellularLocation>
</comment>
<organism evidence="8 9">
    <name type="scientific">Faecalibacillus faecis</name>
    <dbReference type="NCBI Taxonomy" id="1982628"/>
    <lineage>
        <taxon>Bacteria</taxon>
        <taxon>Bacillati</taxon>
        <taxon>Bacillota</taxon>
        <taxon>Erysipelotrichia</taxon>
        <taxon>Erysipelotrichales</taxon>
        <taxon>Coprobacillaceae</taxon>
        <taxon>Faecalibacillus</taxon>
    </lineage>
</organism>